<dbReference type="GO" id="GO:0043164">
    <property type="term" value="P:Gram-negative-bacterium-type cell wall biogenesis"/>
    <property type="evidence" value="ECO:0007669"/>
    <property type="project" value="TreeGrafter"/>
</dbReference>
<gene>
    <name evidence="2" type="ORF">RASY3_06315</name>
</gene>
<dbReference type="OrthoDB" id="9782395at2"/>
<dbReference type="RefSeq" id="WP_037286157.1">
    <property type="nucleotide sequence ID" value="NZ_JEOB01000002.1"/>
</dbReference>
<organism evidence="2 3">
    <name type="scientific">Ruminococcus albus SY3</name>
    <dbReference type="NCBI Taxonomy" id="1341156"/>
    <lineage>
        <taxon>Bacteria</taxon>
        <taxon>Bacillati</taxon>
        <taxon>Bacillota</taxon>
        <taxon>Clostridia</taxon>
        <taxon>Eubacteriales</taxon>
        <taxon>Oscillospiraceae</taxon>
        <taxon>Ruminococcus</taxon>
    </lineage>
</organism>
<dbReference type="InterPro" id="IPR051599">
    <property type="entry name" value="Cell_Envelope_Assoc"/>
</dbReference>
<dbReference type="GO" id="GO:0000270">
    <property type="term" value="P:peptidoglycan metabolic process"/>
    <property type="evidence" value="ECO:0007669"/>
    <property type="project" value="TreeGrafter"/>
</dbReference>
<dbReference type="Gene3D" id="3.40.50.620">
    <property type="entry name" value="HUPs"/>
    <property type="match status" value="1"/>
</dbReference>
<feature type="domain" description="DUF218" evidence="1">
    <location>
        <begin position="32"/>
        <end position="181"/>
    </location>
</feature>
<comment type="caution">
    <text evidence="2">The sequence shown here is derived from an EMBL/GenBank/DDBJ whole genome shotgun (WGS) entry which is preliminary data.</text>
</comment>
<dbReference type="InterPro" id="IPR014729">
    <property type="entry name" value="Rossmann-like_a/b/a_fold"/>
</dbReference>
<evidence type="ECO:0000259" key="1">
    <source>
        <dbReference type="Pfam" id="PF02698"/>
    </source>
</evidence>
<keyword evidence="3" id="KW-1185">Reference proteome</keyword>
<evidence type="ECO:0000313" key="3">
    <source>
        <dbReference type="Proteomes" id="UP000021369"/>
    </source>
</evidence>
<dbReference type="Pfam" id="PF02698">
    <property type="entry name" value="DUF218"/>
    <property type="match status" value="1"/>
</dbReference>
<dbReference type="PANTHER" id="PTHR30336">
    <property type="entry name" value="INNER MEMBRANE PROTEIN, PROBABLE PERMEASE"/>
    <property type="match status" value="1"/>
</dbReference>
<dbReference type="EMBL" id="JEOB01000002">
    <property type="protein sequence ID" value="EXM39495.1"/>
    <property type="molecule type" value="Genomic_DNA"/>
</dbReference>
<proteinExistence type="predicted"/>
<dbReference type="CDD" id="cd06259">
    <property type="entry name" value="YdcF-like"/>
    <property type="match status" value="1"/>
</dbReference>
<accession>A0A011WRA4</accession>
<dbReference type="PANTHER" id="PTHR30336:SF4">
    <property type="entry name" value="ENVELOPE BIOGENESIS FACTOR ELYC"/>
    <property type="match status" value="1"/>
</dbReference>
<evidence type="ECO:0000313" key="2">
    <source>
        <dbReference type="EMBL" id="EXM39495.1"/>
    </source>
</evidence>
<name>A0A011WRA4_RUMAL</name>
<protein>
    <recommendedName>
        <fullName evidence="1">DUF218 domain-containing protein</fullName>
    </recommendedName>
</protein>
<dbReference type="GO" id="GO:0005886">
    <property type="term" value="C:plasma membrane"/>
    <property type="evidence" value="ECO:0007669"/>
    <property type="project" value="TreeGrafter"/>
</dbReference>
<dbReference type="AlphaFoldDB" id="A0A011WRA4"/>
<sequence length="198" mass="22714">MKLSELLNESPCDENIQKLLYDGLDYDGSSADLVMVLGSRKACDYRMPEAVRLYKVGKAPQMLLSGGQVQKTSLGEMAEWDSMKRVALSMGIPESDILIERWSKNTAENFMYSDELLKGYLPEGITIILVTTAYHMRRALCMAHKFMPKYDFIPCPVQKGSATKENWYKTEKGRLTVLDEWRKLSYYIRVGIFEDIEI</sequence>
<dbReference type="InterPro" id="IPR003848">
    <property type="entry name" value="DUF218"/>
</dbReference>
<reference evidence="2 3" key="1">
    <citation type="submission" date="2013-06" db="EMBL/GenBank/DDBJ databases">
        <title>Rumen cellulosomics: divergent fiber-degrading strategies revealed by comparative genome-wide analysis of six Ruminococcal strains.</title>
        <authorList>
            <person name="Dassa B."/>
            <person name="Borovok I."/>
            <person name="Lamed R."/>
            <person name="Flint H."/>
            <person name="Yeoman C.J."/>
            <person name="White B."/>
            <person name="Bayer E.A."/>
        </authorList>
    </citation>
    <scope>NUCLEOTIDE SEQUENCE [LARGE SCALE GENOMIC DNA]</scope>
    <source>
        <strain evidence="2 3">SY3</strain>
    </source>
</reference>
<dbReference type="Proteomes" id="UP000021369">
    <property type="component" value="Unassembled WGS sequence"/>
</dbReference>
<dbReference type="PATRIC" id="fig|1341156.4.peg.1679"/>